<reference evidence="7 8" key="1">
    <citation type="submission" date="2019-09" db="EMBL/GenBank/DDBJ databases">
        <title>Salinarimonas rosea gen. nov., sp. nov., a new member of the a-2 subgroup of the Proteobacteria.</title>
        <authorList>
            <person name="Liu J."/>
        </authorList>
    </citation>
    <scope>NUCLEOTIDE SEQUENCE [LARGE SCALE GENOMIC DNA]</scope>
    <source>
        <strain evidence="7 8">BN140002</strain>
    </source>
</reference>
<reference evidence="7 8" key="2">
    <citation type="submission" date="2019-09" db="EMBL/GenBank/DDBJ databases">
        <authorList>
            <person name="Jin C."/>
        </authorList>
    </citation>
    <scope>NUCLEOTIDE SEQUENCE [LARGE SCALE GENOMIC DNA]</scope>
    <source>
        <strain evidence="7 8">BN140002</strain>
    </source>
</reference>
<feature type="transmembrane region" description="Helical" evidence="6">
    <location>
        <begin position="177"/>
        <end position="202"/>
    </location>
</feature>
<feature type="transmembrane region" description="Helical" evidence="6">
    <location>
        <begin position="264"/>
        <end position="289"/>
    </location>
</feature>
<comment type="caution">
    <text evidence="7">The sequence shown here is derived from an EMBL/GenBank/DDBJ whole genome shotgun (WGS) entry which is preliminary data.</text>
</comment>
<keyword evidence="4 6" id="KW-1133">Transmembrane helix</keyword>
<dbReference type="EMBL" id="VUOA01000028">
    <property type="protein sequence ID" value="KAA2236200.1"/>
    <property type="molecule type" value="Genomic_DNA"/>
</dbReference>
<evidence type="ECO:0000256" key="5">
    <source>
        <dbReference type="ARBA" id="ARBA00023136"/>
    </source>
</evidence>
<evidence type="ECO:0000313" key="8">
    <source>
        <dbReference type="Proteomes" id="UP000323142"/>
    </source>
</evidence>
<comment type="subcellular location">
    <subcellularLocation>
        <location evidence="1">Cell membrane</location>
        <topology evidence="1">Multi-pass membrane protein</topology>
    </subcellularLocation>
</comment>
<evidence type="ECO:0000313" key="7">
    <source>
        <dbReference type="EMBL" id="KAA2236200.1"/>
    </source>
</evidence>
<evidence type="ECO:0000256" key="6">
    <source>
        <dbReference type="SAM" id="Phobius"/>
    </source>
</evidence>
<keyword evidence="2" id="KW-1003">Cell membrane</keyword>
<organism evidence="7 8">
    <name type="scientific">Salinarimonas soli</name>
    <dbReference type="NCBI Taxonomy" id="1638099"/>
    <lineage>
        <taxon>Bacteria</taxon>
        <taxon>Pseudomonadati</taxon>
        <taxon>Pseudomonadota</taxon>
        <taxon>Alphaproteobacteria</taxon>
        <taxon>Hyphomicrobiales</taxon>
        <taxon>Salinarimonadaceae</taxon>
        <taxon>Salinarimonas</taxon>
    </lineage>
</organism>
<feature type="transmembrane region" description="Helical" evidence="6">
    <location>
        <begin position="76"/>
        <end position="95"/>
    </location>
</feature>
<dbReference type="PANTHER" id="PTHR30482">
    <property type="entry name" value="HIGH-AFFINITY BRANCHED-CHAIN AMINO ACID TRANSPORT SYSTEM PERMEASE"/>
    <property type="match status" value="1"/>
</dbReference>
<dbReference type="InterPro" id="IPR043428">
    <property type="entry name" value="LivM-like"/>
</dbReference>
<keyword evidence="8" id="KW-1185">Reference proteome</keyword>
<feature type="transmembrane region" description="Helical" evidence="6">
    <location>
        <begin position="23"/>
        <end position="41"/>
    </location>
</feature>
<keyword evidence="5 6" id="KW-0472">Membrane</keyword>
<name>A0A5B2VCL5_9HYPH</name>
<dbReference type="GO" id="GO:0015658">
    <property type="term" value="F:branched-chain amino acid transmembrane transporter activity"/>
    <property type="evidence" value="ECO:0007669"/>
    <property type="project" value="InterPro"/>
</dbReference>
<feature type="transmembrane region" description="Helical" evidence="6">
    <location>
        <begin position="101"/>
        <end position="122"/>
    </location>
</feature>
<dbReference type="Proteomes" id="UP000323142">
    <property type="component" value="Unassembled WGS sequence"/>
</dbReference>
<proteinExistence type="predicted"/>
<dbReference type="InterPro" id="IPR001851">
    <property type="entry name" value="ABC_transp_permease"/>
</dbReference>
<evidence type="ECO:0000256" key="4">
    <source>
        <dbReference type="ARBA" id="ARBA00022989"/>
    </source>
</evidence>
<feature type="transmembrane region" description="Helical" evidence="6">
    <location>
        <begin position="129"/>
        <end position="152"/>
    </location>
</feature>
<dbReference type="OrthoDB" id="9804361at2"/>
<feature type="transmembrane region" description="Helical" evidence="6">
    <location>
        <begin position="301"/>
        <end position="323"/>
    </location>
</feature>
<evidence type="ECO:0000256" key="1">
    <source>
        <dbReference type="ARBA" id="ARBA00004651"/>
    </source>
</evidence>
<dbReference type="PANTHER" id="PTHR30482:SF17">
    <property type="entry name" value="ABC TRANSPORTER ATP-BINDING PROTEIN"/>
    <property type="match status" value="1"/>
</dbReference>
<accession>A0A5B2VCL5</accession>
<evidence type="ECO:0000256" key="3">
    <source>
        <dbReference type="ARBA" id="ARBA00022692"/>
    </source>
</evidence>
<dbReference type="AlphaFoldDB" id="A0A5B2VCL5"/>
<keyword evidence="3 6" id="KW-0812">Transmembrane</keyword>
<dbReference type="GO" id="GO:0005886">
    <property type="term" value="C:plasma membrane"/>
    <property type="evidence" value="ECO:0007669"/>
    <property type="project" value="UniProtKB-SubCell"/>
</dbReference>
<gene>
    <name evidence="7" type="ORF">F0L46_15935</name>
</gene>
<dbReference type="Pfam" id="PF02653">
    <property type="entry name" value="BPD_transp_2"/>
    <property type="match status" value="1"/>
</dbReference>
<dbReference type="CDD" id="cd06581">
    <property type="entry name" value="TM_PBP1_LivM_like"/>
    <property type="match status" value="1"/>
</dbReference>
<evidence type="ECO:0000256" key="2">
    <source>
        <dbReference type="ARBA" id="ARBA00022475"/>
    </source>
</evidence>
<sequence>MNEIATPSPAALDVPRAPALRRYGVPVLVFAAFALAPIAAAQGAEGYILSLLTRVMIFAIAAMSLDLILGYGALVSFGHAAFLGIGAYAVGILASHGIESALVQLLAALGASALFALVTGAISMRTKGVYFIMITLAFGQMLYFLATSLSAYGGDDGLTLPSRSLLFGANLLKGDHAFYYAVLGCLLGCYLLCRSVVASRFGRVLRGAKENAVRMQAIGFAPYRFQLGAYVLAGTLCGLAGFLLANQTEFVSPAYMTWQRSGELIVVVVLGGLASLHGAIIGAAAFLLLEEVLSGYTEHWKMIFGPLLVLVVLYARGGILGMMGGRHG</sequence>
<protein>
    <submittedName>
        <fullName evidence="7">Branched-chain amino acid ABC transporter permease</fullName>
    </submittedName>
</protein>